<accession>A0A1M5AJD8</accession>
<dbReference type="EMBL" id="FQVN01000003">
    <property type="protein sequence ID" value="SHF30323.1"/>
    <property type="molecule type" value="Genomic_DNA"/>
</dbReference>
<gene>
    <name evidence="1" type="ORF">SAMN05444320_103143</name>
</gene>
<sequence>MAQVERVEPPVRQARYPGVRLQVLSAVESLADREHQERVWVRRELPHPDEVVPLRRLGEVFGLLVDELGDEPDEVYLADPRWEEVVNRSAEALAVMRANESTLPMDLSDS</sequence>
<dbReference type="AlphaFoldDB" id="A0A1M5AJD8"/>
<name>A0A1M5AJD8_STRHI</name>
<proteinExistence type="predicted"/>
<keyword evidence="2" id="KW-1185">Reference proteome</keyword>
<reference evidence="1 2" key="1">
    <citation type="submission" date="2016-11" db="EMBL/GenBank/DDBJ databases">
        <authorList>
            <person name="Jaros S."/>
            <person name="Januszkiewicz K."/>
            <person name="Wedrychowicz H."/>
        </authorList>
    </citation>
    <scope>NUCLEOTIDE SEQUENCE [LARGE SCALE GENOMIC DNA]</scope>
    <source>
        <strain evidence="1 2">DSM 44523</strain>
    </source>
</reference>
<protein>
    <submittedName>
        <fullName evidence="1">Uncharacterized protein</fullName>
    </submittedName>
</protein>
<evidence type="ECO:0000313" key="1">
    <source>
        <dbReference type="EMBL" id="SHF30323.1"/>
    </source>
</evidence>
<organism evidence="1 2">
    <name type="scientific">Streptoalloteichus hindustanus</name>
    <dbReference type="NCBI Taxonomy" id="2017"/>
    <lineage>
        <taxon>Bacteria</taxon>
        <taxon>Bacillati</taxon>
        <taxon>Actinomycetota</taxon>
        <taxon>Actinomycetes</taxon>
        <taxon>Pseudonocardiales</taxon>
        <taxon>Pseudonocardiaceae</taxon>
        <taxon>Streptoalloteichus</taxon>
    </lineage>
</organism>
<evidence type="ECO:0000313" key="2">
    <source>
        <dbReference type="Proteomes" id="UP000184501"/>
    </source>
</evidence>
<dbReference type="Proteomes" id="UP000184501">
    <property type="component" value="Unassembled WGS sequence"/>
</dbReference>